<evidence type="ECO:0000313" key="1">
    <source>
        <dbReference type="EMBL" id="CAK0833723.1"/>
    </source>
</evidence>
<reference evidence="1" key="1">
    <citation type="submission" date="2023-10" db="EMBL/GenBank/DDBJ databases">
        <authorList>
            <person name="Chen Y."/>
            <person name="Shah S."/>
            <person name="Dougan E. K."/>
            <person name="Thang M."/>
            <person name="Chan C."/>
        </authorList>
    </citation>
    <scope>NUCLEOTIDE SEQUENCE [LARGE SCALE GENOMIC DNA]</scope>
</reference>
<gene>
    <name evidence="1" type="ORF">PCOR1329_LOCUS31324</name>
</gene>
<proteinExistence type="predicted"/>
<evidence type="ECO:0000313" key="2">
    <source>
        <dbReference type="Proteomes" id="UP001189429"/>
    </source>
</evidence>
<dbReference type="Proteomes" id="UP001189429">
    <property type="component" value="Unassembled WGS sequence"/>
</dbReference>
<dbReference type="EMBL" id="CAUYUJ010012303">
    <property type="protein sequence ID" value="CAK0833723.1"/>
    <property type="molecule type" value="Genomic_DNA"/>
</dbReference>
<keyword evidence="2" id="KW-1185">Reference proteome</keyword>
<organism evidence="1 2">
    <name type="scientific">Prorocentrum cordatum</name>
    <dbReference type="NCBI Taxonomy" id="2364126"/>
    <lineage>
        <taxon>Eukaryota</taxon>
        <taxon>Sar</taxon>
        <taxon>Alveolata</taxon>
        <taxon>Dinophyceae</taxon>
        <taxon>Prorocentrales</taxon>
        <taxon>Prorocentraceae</taxon>
        <taxon>Prorocentrum</taxon>
    </lineage>
</organism>
<name>A0ABN9SPB8_9DINO</name>
<sequence length="166" mass="18783">MLVAWLAGVIMGDANFFLNSQPFYDMSNLGSYENIDPSLFRGQQLMDAGRISFTNSTKIDLRRAMAFRNQDMYCVAPISITHQNGTFQTLQTYDFWAVGVGCCSGNNPDFHCGEFNNPSARGGLRLMRDGERAFFRLAVQQAEATYNIRAVHPLFFTWMQETPAPR</sequence>
<comment type="caution">
    <text evidence="1">The sequence shown here is derived from an EMBL/GenBank/DDBJ whole genome shotgun (WGS) entry which is preliminary data.</text>
</comment>
<accession>A0ABN9SPB8</accession>
<protein>
    <submittedName>
        <fullName evidence="1">Uncharacterized protein</fullName>
    </submittedName>
</protein>